<evidence type="ECO:0000313" key="9">
    <source>
        <dbReference type="EMBL" id="WDH80953.1"/>
    </source>
</evidence>
<evidence type="ECO:0000313" key="11">
    <source>
        <dbReference type="Proteomes" id="UP001220962"/>
    </source>
</evidence>
<evidence type="ECO:0000256" key="1">
    <source>
        <dbReference type="ARBA" id="ARBA00004651"/>
    </source>
</evidence>
<feature type="transmembrane region" description="Helical" evidence="7">
    <location>
        <begin position="386"/>
        <end position="405"/>
    </location>
</feature>
<feature type="transmembrane region" description="Helical" evidence="7">
    <location>
        <begin position="218"/>
        <end position="247"/>
    </location>
</feature>
<accession>A0AAX3MU83</accession>
<keyword evidence="2" id="KW-0813">Transport</keyword>
<dbReference type="Proteomes" id="UP001220962">
    <property type="component" value="Chromosome"/>
</dbReference>
<evidence type="ECO:0000259" key="8">
    <source>
        <dbReference type="PROSITE" id="PS50850"/>
    </source>
</evidence>
<comment type="subcellular location">
    <subcellularLocation>
        <location evidence="1">Cell membrane</location>
        <topology evidence="1">Multi-pass membrane protein</topology>
    </subcellularLocation>
</comment>
<dbReference type="PANTHER" id="PTHR23517">
    <property type="entry name" value="RESISTANCE PROTEIN MDTM, PUTATIVE-RELATED-RELATED"/>
    <property type="match status" value="1"/>
</dbReference>
<dbReference type="PANTHER" id="PTHR23517:SF3">
    <property type="entry name" value="INTEGRAL MEMBRANE TRANSPORT PROTEIN"/>
    <property type="match status" value="1"/>
</dbReference>
<evidence type="ECO:0000256" key="4">
    <source>
        <dbReference type="ARBA" id="ARBA00022692"/>
    </source>
</evidence>
<feature type="transmembrane region" description="Helical" evidence="7">
    <location>
        <begin position="99"/>
        <end position="121"/>
    </location>
</feature>
<dbReference type="InterPro" id="IPR036259">
    <property type="entry name" value="MFS_trans_sf"/>
</dbReference>
<dbReference type="SUPFAM" id="SSF103473">
    <property type="entry name" value="MFS general substrate transporter"/>
    <property type="match status" value="1"/>
</dbReference>
<feature type="transmembrane region" description="Helical" evidence="7">
    <location>
        <begin position="298"/>
        <end position="315"/>
    </location>
</feature>
<feature type="transmembrane region" description="Helical" evidence="7">
    <location>
        <begin position="74"/>
        <end position="93"/>
    </location>
</feature>
<keyword evidence="4 7" id="KW-0812">Transmembrane</keyword>
<evidence type="ECO:0000256" key="6">
    <source>
        <dbReference type="ARBA" id="ARBA00023136"/>
    </source>
</evidence>
<dbReference type="GO" id="GO:0022857">
    <property type="term" value="F:transmembrane transporter activity"/>
    <property type="evidence" value="ECO:0007669"/>
    <property type="project" value="InterPro"/>
</dbReference>
<dbReference type="InterPro" id="IPR050171">
    <property type="entry name" value="MFS_Transporters"/>
</dbReference>
<reference evidence="9 12" key="1">
    <citation type="submission" date="2023-02" db="EMBL/GenBank/DDBJ databases">
        <title>Pathogen: clinical or host-associated sample.</title>
        <authorList>
            <person name="Hergert J."/>
            <person name="Casey R."/>
            <person name="Wagner J."/>
            <person name="Young E.L."/>
            <person name="Oakeson K.F."/>
        </authorList>
    </citation>
    <scope>NUCLEOTIDE SEQUENCE</scope>
    <source>
        <strain evidence="10 12">2022CK-00829</strain>
        <strain evidence="9">2022CK-00830</strain>
    </source>
</reference>
<dbReference type="EMBL" id="CP118108">
    <property type="protein sequence ID" value="WDI00653.1"/>
    <property type="molecule type" value="Genomic_DNA"/>
</dbReference>
<dbReference type="GO" id="GO:0005886">
    <property type="term" value="C:plasma membrane"/>
    <property type="evidence" value="ECO:0007669"/>
    <property type="project" value="UniProtKB-SubCell"/>
</dbReference>
<dbReference type="AlphaFoldDB" id="A0AAX3MU83"/>
<dbReference type="CDD" id="cd17329">
    <property type="entry name" value="MFS_MdtH_MDR_like"/>
    <property type="match status" value="1"/>
</dbReference>
<protein>
    <submittedName>
        <fullName evidence="9">MFS transporter</fullName>
    </submittedName>
</protein>
<evidence type="ECO:0000313" key="10">
    <source>
        <dbReference type="EMBL" id="WDI00653.1"/>
    </source>
</evidence>
<evidence type="ECO:0000313" key="12">
    <source>
        <dbReference type="Proteomes" id="UP001221519"/>
    </source>
</evidence>
<dbReference type="RefSeq" id="WP_047910507.1">
    <property type="nucleotide sequence ID" value="NZ_CP118101.1"/>
</dbReference>
<dbReference type="Gene3D" id="1.20.1250.20">
    <property type="entry name" value="MFS general substrate transporter like domains"/>
    <property type="match status" value="2"/>
</dbReference>
<gene>
    <name evidence="9" type="ORF">PUW23_15570</name>
    <name evidence="10" type="ORF">PUW25_15325</name>
</gene>
<dbReference type="InterPro" id="IPR005829">
    <property type="entry name" value="Sugar_transporter_CS"/>
</dbReference>
<keyword evidence="12" id="KW-1185">Reference proteome</keyword>
<evidence type="ECO:0000256" key="7">
    <source>
        <dbReference type="SAM" id="Phobius"/>
    </source>
</evidence>
<sequence length="413" mass="46422">MKIRLWSTNLKIRLFGESLFNMLYWMYFPFITVYFSEVFGLQTAGLMMTVPPLFSLAGSLIGGYMADRLGRRTVMLIGTALQTIMFALFAVSTHHVVDYAAFIGIGLGSALYKPASSAMVADLVPQEDRRQVFAAYTTANNLGAVLGPALGAVFFFEYRQELLWCCTSIMLIYSALILFFVHESKPEYDTDRTSSHSFMSLLREQWTGYGIIFRDKMFLLYLLAGIFSLISIMQLDLYLAVYITNYVPAQSLISMFDIHIQLEHTEILGWVLGLNGLMFVLFVLPVTRWLRPVQDRNVFILSALLTGIGTFLLGLGTNIWYLFGCTIIFTIGEIVRSPVMHSFISHYAPEHARGQYMGADHLQYIAGRLFAPVTVFLSAWVAPLGIFSLIFASSMISALLYYGLFRGLQSSGV</sequence>
<keyword evidence="5 7" id="KW-1133">Transmembrane helix</keyword>
<name>A0AAX3MU83_9BACL</name>
<evidence type="ECO:0000256" key="5">
    <source>
        <dbReference type="ARBA" id="ARBA00022989"/>
    </source>
</evidence>
<proteinExistence type="predicted"/>
<dbReference type="EMBL" id="CP118101">
    <property type="protein sequence ID" value="WDH80953.1"/>
    <property type="molecule type" value="Genomic_DNA"/>
</dbReference>
<evidence type="ECO:0000256" key="2">
    <source>
        <dbReference type="ARBA" id="ARBA00022448"/>
    </source>
</evidence>
<evidence type="ECO:0000256" key="3">
    <source>
        <dbReference type="ARBA" id="ARBA00022475"/>
    </source>
</evidence>
<keyword evidence="6 7" id="KW-0472">Membrane</keyword>
<organism evidence="9 11">
    <name type="scientific">Paenibacillus urinalis</name>
    <dbReference type="NCBI Taxonomy" id="521520"/>
    <lineage>
        <taxon>Bacteria</taxon>
        <taxon>Bacillati</taxon>
        <taxon>Bacillota</taxon>
        <taxon>Bacilli</taxon>
        <taxon>Bacillales</taxon>
        <taxon>Paenibacillaceae</taxon>
        <taxon>Paenibacillus</taxon>
    </lineage>
</organism>
<feature type="transmembrane region" description="Helical" evidence="7">
    <location>
        <begin position="267"/>
        <end position="286"/>
    </location>
</feature>
<dbReference type="InterPro" id="IPR020846">
    <property type="entry name" value="MFS_dom"/>
</dbReference>
<dbReference type="PROSITE" id="PS50850">
    <property type="entry name" value="MFS"/>
    <property type="match status" value="1"/>
</dbReference>
<dbReference type="PROSITE" id="PS00216">
    <property type="entry name" value="SUGAR_TRANSPORT_1"/>
    <property type="match status" value="1"/>
</dbReference>
<feature type="transmembrane region" description="Helical" evidence="7">
    <location>
        <begin position="162"/>
        <end position="181"/>
    </location>
</feature>
<dbReference type="Pfam" id="PF07690">
    <property type="entry name" value="MFS_1"/>
    <property type="match status" value="1"/>
</dbReference>
<keyword evidence="3" id="KW-1003">Cell membrane</keyword>
<feature type="transmembrane region" description="Helical" evidence="7">
    <location>
        <begin position="133"/>
        <end position="156"/>
    </location>
</feature>
<dbReference type="Proteomes" id="UP001221519">
    <property type="component" value="Chromosome"/>
</dbReference>
<dbReference type="InterPro" id="IPR011701">
    <property type="entry name" value="MFS"/>
</dbReference>
<feature type="transmembrane region" description="Helical" evidence="7">
    <location>
        <begin position="12"/>
        <end position="35"/>
    </location>
</feature>
<feature type="transmembrane region" description="Helical" evidence="7">
    <location>
        <begin position="41"/>
        <end position="62"/>
    </location>
</feature>
<feature type="domain" description="Major facilitator superfamily (MFS) profile" evidence="8">
    <location>
        <begin position="1"/>
        <end position="409"/>
    </location>
</feature>